<dbReference type="EMBL" id="CP001678">
    <property type="protein sequence ID" value="ACT59579.1"/>
    <property type="molecule type" value="Genomic_DNA"/>
</dbReference>
<dbReference type="Gene3D" id="3.40.710.10">
    <property type="entry name" value="DD-peptidase/beta-lactamase superfamily"/>
    <property type="match status" value="1"/>
</dbReference>
<feature type="domain" description="Penicillin-binding protein transpeptidase" evidence="28">
    <location>
        <begin position="458"/>
        <end position="770"/>
    </location>
</feature>
<keyword evidence="15" id="KW-0133">Cell shape</keyword>
<dbReference type="InterPro" id="IPR036950">
    <property type="entry name" value="PBP_transglycosylase"/>
</dbReference>
<keyword evidence="12" id="KW-0808">Transferase</keyword>
<proteinExistence type="inferred from homology"/>
<keyword evidence="19" id="KW-0472">Membrane</keyword>
<evidence type="ECO:0000256" key="26">
    <source>
        <dbReference type="ARBA" id="ARBA00060592"/>
    </source>
</evidence>
<dbReference type="PANTHER" id="PTHR32282">
    <property type="entry name" value="BINDING PROTEIN TRANSPEPTIDASE, PUTATIVE-RELATED"/>
    <property type="match status" value="1"/>
</dbReference>
<name>C6XKL2_HIRBI</name>
<feature type="domain" description="Penicillin-binding protein OB-like" evidence="30">
    <location>
        <begin position="339"/>
        <end position="456"/>
    </location>
</feature>
<comment type="pathway">
    <text evidence="2">Cell wall biogenesis; peptidoglycan biosynthesis.</text>
</comment>
<feature type="region of interest" description="Disordered" evidence="27">
    <location>
        <begin position="835"/>
        <end position="970"/>
    </location>
</feature>
<evidence type="ECO:0000256" key="9">
    <source>
        <dbReference type="ARBA" id="ARBA00022645"/>
    </source>
</evidence>
<keyword evidence="10" id="KW-0645">Protease</keyword>
<evidence type="ECO:0000256" key="16">
    <source>
        <dbReference type="ARBA" id="ARBA00022968"/>
    </source>
</evidence>
<evidence type="ECO:0000256" key="22">
    <source>
        <dbReference type="ARBA" id="ARBA00023316"/>
    </source>
</evidence>
<dbReference type="eggNOG" id="COG5009">
    <property type="taxonomic scope" value="Bacteria"/>
</dbReference>
<evidence type="ECO:0000256" key="3">
    <source>
        <dbReference type="ARBA" id="ARBA00007090"/>
    </source>
</evidence>
<dbReference type="InterPro" id="IPR001460">
    <property type="entry name" value="PCN-bd_Tpept"/>
</dbReference>
<evidence type="ECO:0000256" key="12">
    <source>
        <dbReference type="ARBA" id="ARBA00022679"/>
    </source>
</evidence>
<dbReference type="STRING" id="582402.Hbal_1893"/>
<dbReference type="InterPro" id="IPR001264">
    <property type="entry name" value="Glyco_trans_51"/>
</dbReference>
<evidence type="ECO:0000256" key="13">
    <source>
        <dbReference type="ARBA" id="ARBA00022692"/>
    </source>
</evidence>
<dbReference type="NCBIfam" id="TIGR02074">
    <property type="entry name" value="PBP_1a_fam"/>
    <property type="match status" value="1"/>
</dbReference>
<dbReference type="GO" id="GO:0009002">
    <property type="term" value="F:serine-type D-Ala-D-Ala carboxypeptidase activity"/>
    <property type="evidence" value="ECO:0007669"/>
    <property type="project" value="UniProtKB-EC"/>
</dbReference>
<dbReference type="GO" id="GO:0006508">
    <property type="term" value="P:proteolysis"/>
    <property type="evidence" value="ECO:0007669"/>
    <property type="project" value="UniProtKB-KW"/>
</dbReference>
<evidence type="ECO:0000256" key="23">
    <source>
        <dbReference type="ARBA" id="ARBA00034000"/>
    </source>
</evidence>
<dbReference type="EC" id="2.4.99.28" evidence="24"/>
<feature type="compositionally biased region" description="Acidic residues" evidence="27">
    <location>
        <begin position="959"/>
        <end position="970"/>
    </location>
</feature>
<gene>
    <name evidence="31" type="ordered locus">Hbal_1893</name>
</gene>
<evidence type="ECO:0000256" key="18">
    <source>
        <dbReference type="ARBA" id="ARBA00022989"/>
    </source>
</evidence>
<keyword evidence="9" id="KW-0121">Carboxypeptidase</keyword>
<dbReference type="PANTHER" id="PTHR32282:SF27">
    <property type="entry name" value="PENICILLIN-BINDING PROTEIN 1A"/>
    <property type="match status" value="1"/>
</dbReference>
<evidence type="ECO:0000256" key="25">
    <source>
        <dbReference type="ARBA" id="ARBA00049902"/>
    </source>
</evidence>
<dbReference type="GO" id="GO:0008955">
    <property type="term" value="F:peptidoglycan glycosyltransferase activity"/>
    <property type="evidence" value="ECO:0007669"/>
    <property type="project" value="UniProtKB-EC"/>
</dbReference>
<comment type="catalytic activity">
    <reaction evidence="25">
        <text>[GlcNAc-(1-&gt;4)-Mur2Ac(oyl-L-Ala-gamma-D-Glu-L-Lys-D-Ala-D-Ala)](n)-di-trans,octa-cis-undecaprenyl diphosphate + beta-D-GlcNAc-(1-&gt;4)-Mur2Ac(oyl-L-Ala-gamma-D-Glu-L-Lys-D-Ala-D-Ala)-di-trans,octa-cis-undecaprenyl diphosphate = [GlcNAc-(1-&gt;4)-Mur2Ac(oyl-L-Ala-gamma-D-Glu-L-Lys-D-Ala-D-Ala)](n+1)-di-trans,octa-cis-undecaprenyl diphosphate + di-trans,octa-cis-undecaprenyl diphosphate + H(+)</text>
        <dbReference type="Rhea" id="RHEA:23708"/>
        <dbReference type="Rhea" id="RHEA-COMP:9602"/>
        <dbReference type="Rhea" id="RHEA-COMP:9603"/>
        <dbReference type="ChEBI" id="CHEBI:15378"/>
        <dbReference type="ChEBI" id="CHEBI:58405"/>
        <dbReference type="ChEBI" id="CHEBI:60033"/>
        <dbReference type="ChEBI" id="CHEBI:78435"/>
        <dbReference type="EC" id="2.4.99.28"/>
    </reaction>
</comment>
<keyword evidence="14" id="KW-0378">Hydrolase</keyword>
<dbReference type="UniPathway" id="UPA00219"/>
<dbReference type="SUPFAM" id="SSF53955">
    <property type="entry name" value="Lysozyme-like"/>
    <property type="match status" value="1"/>
</dbReference>
<dbReference type="GO" id="GO:0005886">
    <property type="term" value="C:plasma membrane"/>
    <property type="evidence" value="ECO:0007669"/>
    <property type="project" value="UniProtKB-SubCell"/>
</dbReference>
<feature type="compositionally biased region" description="Polar residues" evidence="27">
    <location>
        <begin position="873"/>
        <end position="897"/>
    </location>
</feature>
<dbReference type="Pfam" id="PF17092">
    <property type="entry name" value="PCB_OB"/>
    <property type="match status" value="1"/>
</dbReference>
<dbReference type="GO" id="GO:0008658">
    <property type="term" value="F:penicillin binding"/>
    <property type="evidence" value="ECO:0007669"/>
    <property type="project" value="InterPro"/>
</dbReference>
<dbReference type="GO" id="GO:0071555">
    <property type="term" value="P:cell wall organization"/>
    <property type="evidence" value="ECO:0007669"/>
    <property type="project" value="UniProtKB-KW"/>
</dbReference>
<dbReference type="InterPro" id="IPR012338">
    <property type="entry name" value="Beta-lactam/transpept-like"/>
</dbReference>
<evidence type="ECO:0000256" key="14">
    <source>
        <dbReference type="ARBA" id="ARBA00022801"/>
    </source>
</evidence>
<evidence type="ECO:0000256" key="6">
    <source>
        <dbReference type="ARBA" id="ARBA00018638"/>
    </source>
</evidence>
<evidence type="ECO:0000256" key="15">
    <source>
        <dbReference type="ARBA" id="ARBA00022960"/>
    </source>
</evidence>
<dbReference type="InterPro" id="IPR031376">
    <property type="entry name" value="PCB_OB"/>
</dbReference>
<feature type="domain" description="Glycosyl transferase family 51" evidence="29">
    <location>
        <begin position="53"/>
        <end position="227"/>
    </location>
</feature>
<evidence type="ECO:0000256" key="19">
    <source>
        <dbReference type="ARBA" id="ARBA00023136"/>
    </source>
</evidence>
<evidence type="ECO:0000256" key="11">
    <source>
        <dbReference type="ARBA" id="ARBA00022676"/>
    </source>
</evidence>
<dbReference type="OrthoDB" id="9766909at2"/>
<evidence type="ECO:0000256" key="27">
    <source>
        <dbReference type="SAM" id="MobiDB-lite"/>
    </source>
</evidence>
<dbReference type="Gene3D" id="1.10.3810.10">
    <property type="entry name" value="Biosynthetic peptidoglycan transglycosylase-like"/>
    <property type="match status" value="1"/>
</dbReference>
<evidence type="ECO:0000256" key="2">
    <source>
        <dbReference type="ARBA" id="ARBA00004752"/>
    </source>
</evidence>
<dbReference type="InterPro" id="IPR050396">
    <property type="entry name" value="Glycosyltr_51/Transpeptidase"/>
</dbReference>
<keyword evidence="7" id="KW-1003">Cell membrane</keyword>
<dbReference type="AlphaFoldDB" id="C6XKL2"/>
<dbReference type="Pfam" id="PF00905">
    <property type="entry name" value="Transpeptidase"/>
    <property type="match status" value="1"/>
</dbReference>
<dbReference type="EC" id="3.4.16.4" evidence="5"/>
<evidence type="ECO:0000256" key="20">
    <source>
        <dbReference type="ARBA" id="ARBA00023251"/>
    </source>
</evidence>
<dbReference type="Pfam" id="PF00912">
    <property type="entry name" value="Transgly"/>
    <property type="match status" value="1"/>
</dbReference>
<dbReference type="GO" id="GO:0008360">
    <property type="term" value="P:regulation of cell shape"/>
    <property type="evidence" value="ECO:0007669"/>
    <property type="project" value="UniProtKB-KW"/>
</dbReference>
<sequence>MFRKLLFLAAFCAGLVGAGILGWVYSVTRDLPAPRELKTYEPPITSRVHAGDGTLVAEFARQHRVFIPKEELPNRVIQAFLSAEDKDFYEHNGIDPKGIIRGVILNGIRGRRITGGSTITQQTVKNMLVGSERSIVRKVREAFVARRLESIFTKDQILELYLNEIYLGGRSYGVGAAAINYFGKPLRDLTIAEAALLGAMPKAPGKVNPYRRADAAVARRNWVISRMAVNGYITEEEAEEAQKEPLTTVDGLRSDEVLASAYFVEEVRRDILRRAKEGELKGVDFDPYAEEAEQQVAAEKLLYEEGLSVRSTLDSRFQLAAQTALQMGLETYDRRTKFYRGPFAKIEKPTDDWDNALFEISTPSGSGHWKKAVVLAVDDKAVKLGLEENKTGWLAEESRKWVKTYKSADGKSSGLKVGDVILVTQQLPPNVLERTIMDEVTPKEDAPYHVRQLPGVEGALIAMDPHTGRVLSMAGGYSFWRSQYNRAVQAYRQPGSSFKPVVYAAALDSIDPKTGKNFTPASTVLDAPFVVDTPQGLWKPGNYAAGSFYGESTLRLGIEKSRNLMTARLAQDVGMEKIAEYGRKLGIYPYPPADATEEEARRILGPQTYLSRTLGAGDTTPIKMATAYAMFVNGGKRIEPVFLDRIQDRYGKTIQRRKTQECVDCNAPWSGQLPPVFEDMREQVLDPITAYQTVSLMEGVVQRGTASRLRVIGKPVAGKTGTTNDYMDAWFVGFSPDLVVAVWVGYDTPQTLGNGESGGRVAAPIFRDFMMKALQEAPSMPFRLPSGVRLVEVDAKTGKLPDHNTRVTILEAFKPGTEPGGNSEDLDSWIASLEAQRNQSQSGSEGTYSGPDASTYGDNAVNEPTYEYDDQDGVTSNGNGDFSPYDSSSTANDNSAPLNGRVQLGEEADGLGDLSVGDVASPTPAATPFRDLGFGADTQQSQSPNSGQATPYQPPVREEEPDQELEYGTY</sequence>
<evidence type="ECO:0000256" key="4">
    <source>
        <dbReference type="ARBA" id="ARBA00007739"/>
    </source>
</evidence>
<keyword evidence="8" id="KW-0997">Cell inner membrane</keyword>
<reference evidence="32" key="1">
    <citation type="journal article" date="2011" name="J. Bacteriol.">
        <title>Genome sequences of eight morphologically diverse alphaproteobacteria.</title>
        <authorList>
            <consortium name="US DOE Joint Genome Institute"/>
            <person name="Brown P.J."/>
            <person name="Kysela D.T."/>
            <person name="Buechlein A."/>
            <person name="Hemmerich C."/>
            <person name="Brun Y.V."/>
        </authorList>
    </citation>
    <scope>NUCLEOTIDE SEQUENCE [LARGE SCALE GENOMIC DNA]</scope>
    <source>
        <strain evidence="32">ATCC 49814 / DSM 5838 / IFAM 1418</strain>
    </source>
</reference>
<keyword evidence="11" id="KW-0328">Glycosyltransferase</keyword>
<evidence type="ECO:0000256" key="1">
    <source>
        <dbReference type="ARBA" id="ARBA00004249"/>
    </source>
</evidence>
<evidence type="ECO:0000256" key="5">
    <source>
        <dbReference type="ARBA" id="ARBA00012448"/>
    </source>
</evidence>
<dbReference type="SUPFAM" id="SSF56601">
    <property type="entry name" value="beta-lactamase/transpeptidase-like"/>
    <property type="match status" value="1"/>
</dbReference>
<evidence type="ECO:0000313" key="32">
    <source>
        <dbReference type="Proteomes" id="UP000002745"/>
    </source>
</evidence>
<dbReference type="InterPro" id="IPR023346">
    <property type="entry name" value="Lysozyme-like_dom_sf"/>
</dbReference>
<organism evidence="31 32">
    <name type="scientific">Hirschia baltica (strain ATCC 49814 / DSM 5838 / IFAM 1418)</name>
    <dbReference type="NCBI Taxonomy" id="582402"/>
    <lineage>
        <taxon>Bacteria</taxon>
        <taxon>Pseudomonadati</taxon>
        <taxon>Pseudomonadota</taxon>
        <taxon>Alphaproteobacteria</taxon>
        <taxon>Hyphomonadales</taxon>
        <taxon>Hyphomonadaceae</taxon>
        <taxon>Hirschia</taxon>
    </lineage>
</organism>
<keyword evidence="32" id="KW-1185">Reference proteome</keyword>
<evidence type="ECO:0000256" key="7">
    <source>
        <dbReference type="ARBA" id="ARBA00022475"/>
    </source>
</evidence>
<evidence type="ECO:0000256" key="24">
    <source>
        <dbReference type="ARBA" id="ARBA00044770"/>
    </source>
</evidence>
<keyword evidence="16" id="KW-0735">Signal-anchor</keyword>
<dbReference type="GO" id="GO:0046677">
    <property type="term" value="P:response to antibiotic"/>
    <property type="evidence" value="ECO:0007669"/>
    <property type="project" value="UniProtKB-KW"/>
</dbReference>
<evidence type="ECO:0000256" key="10">
    <source>
        <dbReference type="ARBA" id="ARBA00022670"/>
    </source>
</evidence>
<evidence type="ECO:0000259" key="30">
    <source>
        <dbReference type="Pfam" id="PF17092"/>
    </source>
</evidence>
<evidence type="ECO:0000256" key="8">
    <source>
        <dbReference type="ARBA" id="ARBA00022519"/>
    </source>
</evidence>
<comment type="subcellular location">
    <subcellularLocation>
        <location evidence="1">Cell inner membrane</location>
        <topology evidence="1">Single-pass type II membrane protein</topology>
    </subcellularLocation>
</comment>
<feature type="compositionally biased region" description="Polar residues" evidence="27">
    <location>
        <begin position="937"/>
        <end position="951"/>
    </location>
</feature>
<evidence type="ECO:0000259" key="29">
    <source>
        <dbReference type="Pfam" id="PF00912"/>
    </source>
</evidence>
<keyword evidence="22" id="KW-0961">Cell wall biogenesis/degradation</keyword>
<comment type="catalytic activity">
    <reaction evidence="23">
        <text>Preferential cleavage: (Ac)2-L-Lys-D-Ala-|-D-Ala. Also transpeptidation of peptidyl-alanyl moieties that are N-acyl substituents of D-alanine.</text>
        <dbReference type="EC" id="3.4.16.4"/>
    </reaction>
</comment>
<keyword evidence="20" id="KW-0046">Antibiotic resistance</keyword>
<evidence type="ECO:0000259" key="28">
    <source>
        <dbReference type="Pfam" id="PF00905"/>
    </source>
</evidence>
<dbReference type="KEGG" id="hba:Hbal_1893"/>
<comment type="similarity">
    <text evidence="4">In the N-terminal section; belongs to the glycosyltransferase 51 family.</text>
</comment>
<evidence type="ECO:0000313" key="31">
    <source>
        <dbReference type="EMBL" id="ACT59579.1"/>
    </source>
</evidence>
<dbReference type="FunFam" id="1.10.3810.10:FF:000003">
    <property type="entry name" value="Penicillin-binding protein 1a"/>
    <property type="match status" value="1"/>
</dbReference>
<dbReference type="CAZy" id="GT51">
    <property type="family name" value="Glycosyltransferase Family 51"/>
</dbReference>
<keyword evidence="13" id="KW-0812">Transmembrane</keyword>
<evidence type="ECO:0000256" key="17">
    <source>
        <dbReference type="ARBA" id="ARBA00022984"/>
    </source>
</evidence>
<evidence type="ECO:0000256" key="21">
    <source>
        <dbReference type="ARBA" id="ARBA00023268"/>
    </source>
</evidence>
<accession>C6XKL2</accession>
<comment type="similarity">
    <text evidence="3">In the C-terminal section; belongs to the transpeptidase family.</text>
</comment>
<protein>
    <recommendedName>
        <fullName evidence="6">Penicillin-binding protein 1A</fullName>
        <ecNumber evidence="24">2.4.99.28</ecNumber>
        <ecNumber evidence="5">3.4.16.4</ecNumber>
    </recommendedName>
</protein>
<keyword evidence="17" id="KW-0573">Peptidoglycan synthesis</keyword>
<dbReference type="GO" id="GO:0009252">
    <property type="term" value="P:peptidoglycan biosynthetic process"/>
    <property type="evidence" value="ECO:0007669"/>
    <property type="project" value="UniProtKB-UniPathway"/>
</dbReference>
<dbReference type="GO" id="GO:0030288">
    <property type="term" value="C:outer membrane-bounded periplasmic space"/>
    <property type="evidence" value="ECO:0007669"/>
    <property type="project" value="TreeGrafter"/>
</dbReference>
<keyword evidence="18" id="KW-1133">Transmembrane helix</keyword>
<dbReference type="RefSeq" id="WP_015827729.1">
    <property type="nucleotide sequence ID" value="NC_012982.1"/>
</dbReference>
<dbReference type="Proteomes" id="UP000002745">
    <property type="component" value="Chromosome"/>
</dbReference>
<comment type="pathway">
    <text evidence="26">Glycan biosynthesis.</text>
</comment>
<dbReference type="HOGENOM" id="CLU_006354_2_4_5"/>
<feature type="compositionally biased region" description="Polar residues" evidence="27">
    <location>
        <begin position="835"/>
        <end position="847"/>
    </location>
</feature>
<keyword evidence="21" id="KW-0511">Multifunctional enzyme</keyword>